<gene>
    <name evidence="1" type="ORF">BOLC8T50991H</name>
</gene>
<dbReference type="PANTHER" id="PTHR33116">
    <property type="entry name" value="REVERSE TRANSCRIPTASE ZINC-BINDING DOMAIN-CONTAINING PROTEIN-RELATED-RELATED"/>
    <property type="match status" value="1"/>
</dbReference>
<organism evidence="1">
    <name type="scientific">Brassica oleracea</name>
    <name type="common">Wild cabbage</name>
    <dbReference type="NCBI Taxonomy" id="3712"/>
    <lineage>
        <taxon>Eukaryota</taxon>
        <taxon>Viridiplantae</taxon>
        <taxon>Streptophyta</taxon>
        <taxon>Embryophyta</taxon>
        <taxon>Tracheophyta</taxon>
        <taxon>Spermatophyta</taxon>
        <taxon>Magnoliopsida</taxon>
        <taxon>eudicotyledons</taxon>
        <taxon>Gunneridae</taxon>
        <taxon>Pentapetalae</taxon>
        <taxon>rosids</taxon>
        <taxon>malvids</taxon>
        <taxon>Brassicales</taxon>
        <taxon>Brassicaceae</taxon>
        <taxon>Brassiceae</taxon>
        <taxon>Brassica</taxon>
    </lineage>
</organism>
<reference evidence="1" key="1">
    <citation type="submission" date="2018-11" db="EMBL/GenBank/DDBJ databases">
        <authorList>
            <consortium name="Genoscope - CEA"/>
            <person name="William W."/>
        </authorList>
    </citation>
    <scope>NUCLEOTIDE SEQUENCE</scope>
</reference>
<evidence type="ECO:0008006" key="2">
    <source>
        <dbReference type="Google" id="ProtNLM"/>
    </source>
</evidence>
<name>A0A3P6GPG2_BRAOL</name>
<dbReference type="EMBL" id="LR031879">
    <property type="protein sequence ID" value="VDD57762.1"/>
    <property type="molecule type" value="Genomic_DNA"/>
</dbReference>
<dbReference type="PANTHER" id="PTHR33116:SF84">
    <property type="entry name" value="RNA-DIRECTED DNA POLYMERASE"/>
    <property type="match status" value="1"/>
</dbReference>
<proteinExistence type="predicted"/>
<evidence type="ECO:0000313" key="1">
    <source>
        <dbReference type="EMBL" id="VDD57762.1"/>
    </source>
</evidence>
<protein>
    <recommendedName>
        <fullName evidence="2">Reverse transcriptase zinc-binding domain-containing protein</fullName>
    </recommendedName>
</protein>
<dbReference type="AlphaFoldDB" id="A0A3P6GPG2"/>
<sequence>MTITDYMPLVEKIRRFLSHAGRLQLINSVITTMTNFWMQAFTLPSSCLKDIESLCSAFLWSGPELKSSKAKLCWKDLCLPKNEGALGIRPLKEMNTVFYLKLIWRSSFEKASLWVRWIHCYLIRKGSFWSVSSTTTSGSWVWRKLLKHRELATQFLRMEVGNGKHTLQEKDTSFWYDVWSKHGRLKVALGDRGLIELGIVDNALVSDVLGRQ</sequence>
<accession>A0A3P6GPG2</accession>